<evidence type="ECO:0000313" key="1">
    <source>
        <dbReference type="EMBL" id="CCH79197.1"/>
    </source>
</evidence>
<sequence length="62" mass="6479">MQLRIRGAPNEQGVAGGGVRVYGSHSGRASRVIPFSCFSGSDGRLRVLGMGTKSIDMGPLMV</sequence>
<reference evidence="1 2" key="1">
    <citation type="journal article" date="2013" name="ISME J.">
        <title>A metabolic model for members of the genus Tetrasphaera involved in enhanced biological phosphorus removal.</title>
        <authorList>
            <person name="Kristiansen R."/>
            <person name="Nguyen H.T.T."/>
            <person name="Saunders A.M."/>
            <person name="Nielsen J.L."/>
            <person name="Wimmer R."/>
            <person name="Le V.Q."/>
            <person name="McIlroy S.J."/>
            <person name="Petrovski S."/>
            <person name="Seviour R.J."/>
            <person name="Calteau A."/>
            <person name="Nielsen K.L."/>
            <person name="Nielsen P.H."/>
        </authorList>
    </citation>
    <scope>NUCLEOTIDE SEQUENCE [LARGE SCALE GENOMIC DNA]</scope>
    <source>
        <strain evidence="1 2">T1-X7</strain>
    </source>
</reference>
<proteinExistence type="predicted"/>
<gene>
    <name evidence="1" type="ORF">BN12_4060007</name>
</gene>
<organism evidence="1 2">
    <name type="scientific">Nostocoides japonicum T1-X7</name>
    <dbReference type="NCBI Taxonomy" id="1194083"/>
    <lineage>
        <taxon>Bacteria</taxon>
        <taxon>Bacillati</taxon>
        <taxon>Actinomycetota</taxon>
        <taxon>Actinomycetes</taxon>
        <taxon>Micrococcales</taxon>
        <taxon>Intrasporangiaceae</taxon>
        <taxon>Nostocoides</taxon>
    </lineage>
</organism>
<evidence type="ECO:0000313" key="2">
    <source>
        <dbReference type="Proteomes" id="UP000035721"/>
    </source>
</evidence>
<accession>A0A077M2G6</accession>
<protein>
    <submittedName>
        <fullName evidence="1">Uncharacterized protein</fullName>
    </submittedName>
</protein>
<dbReference type="EMBL" id="CAJB01000342">
    <property type="protein sequence ID" value="CCH79197.1"/>
    <property type="molecule type" value="Genomic_DNA"/>
</dbReference>
<comment type="caution">
    <text evidence="1">The sequence shown here is derived from an EMBL/GenBank/DDBJ whole genome shotgun (WGS) entry which is preliminary data.</text>
</comment>
<keyword evidence="2" id="KW-1185">Reference proteome</keyword>
<name>A0A077M2G6_9MICO</name>
<dbReference type="Proteomes" id="UP000035721">
    <property type="component" value="Unassembled WGS sequence"/>
</dbReference>
<dbReference type="AlphaFoldDB" id="A0A077M2G6"/>